<dbReference type="EMBL" id="CCKQ01002595">
    <property type="protein sequence ID" value="CDW73705.1"/>
    <property type="molecule type" value="Genomic_DNA"/>
</dbReference>
<reference evidence="1 2" key="1">
    <citation type="submission" date="2014-06" db="EMBL/GenBank/DDBJ databases">
        <authorList>
            <person name="Swart Estienne"/>
        </authorList>
    </citation>
    <scope>NUCLEOTIDE SEQUENCE [LARGE SCALE GENOMIC DNA]</scope>
    <source>
        <strain evidence="1 2">130c</strain>
    </source>
</reference>
<sequence length="169" mass="20366">MRKQQQQQIQLHYLISLIFQNPLILLNWFNKSPLNFFSSHGLQIFLPFIEYQKDLIIQKILERIRMGVLQCKREIKKMITTGQICAKLNQKNNLIKQVSQYLELLQNQLEIINKSKKCMSSLNKESRLRMNKKKKSIKIRFSPIRTQEFKIFNIQIKKTNKMKRSRSRK</sequence>
<evidence type="ECO:0000313" key="2">
    <source>
        <dbReference type="Proteomes" id="UP000039865"/>
    </source>
</evidence>
<keyword evidence="2" id="KW-1185">Reference proteome</keyword>
<proteinExistence type="predicted"/>
<evidence type="ECO:0000313" key="1">
    <source>
        <dbReference type="EMBL" id="CDW73705.1"/>
    </source>
</evidence>
<protein>
    <submittedName>
        <fullName evidence="1">Uncharacterized protein</fullName>
    </submittedName>
</protein>
<gene>
    <name evidence="1" type="primary">Contig8167.g8710</name>
    <name evidence="1" type="ORF">STYLEM_2691</name>
</gene>
<organism evidence="1 2">
    <name type="scientific">Stylonychia lemnae</name>
    <name type="common">Ciliate</name>
    <dbReference type="NCBI Taxonomy" id="5949"/>
    <lineage>
        <taxon>Eukaryota</taxon>
        <taxon>Sar</taxon>
        <taxon>Alveolata</taxon>
        <taxon>Ciliophora</taxon>
        <taxon>Intramacronucleata</taxon>
        <taxon>Spirotrichea</taxon>
        <taxon>Stichotrichia</taxon>
        <taxon>Sporadotrichida</taxon>
        <taxon>Oxytrichidae</taxon>
        <taxon>Stylonychinae</taxon>
        <taxon>Stylonychia</taxon>
    </lineage>
</organism>
<name>A0A077ZUY1_STYLE</name>
<dbReference type="InParanoid" id="A0A077ZUY1"/>
<accession>A0A077ZUY1</accession>
<dbReference type="AlphaFoldDB" id="A0A077ZUY1"/>
<dbReference type="Proteomes" id="UP000039865">
    <property type="component" value="Unassembled WGS sequence"/>
</dbReference>